<gene>
    <name evidence="3" type="ORF">AKO1_010295</name>
</gene>
<reference evidence="3 4" key="1">
    <citation type="submission" date="2024-03" db="EMBL/GenBank/DDBJ databases">
        <title>The Acrasis kona genome and developmental transcriptomes reveal deep origins of eukaryotic multicellular pathways.</title>
        <authorList>
            <person name="Sheikh S."/>
            <person name="Fu C.-J."/>
            <person name="Brown M.W."/>
            <person name="Baldauf S.L."/>
        </authorList>
    </citation>
    <scope>NUCLEOTIDE SEQUENCE [LARGE SCALE GENOMIC DNA]</scope>
    <source>
        <strain evidence="3 4">ATCC MYA-3509</strain>
    </source>
</reference>
<keyword evidence="1" id="KW-0472">Membrane</keyword>
<sequence length="384" mass="39955">MANSQYTALNSGTNGPVISIAKDGCGNIYLAGTFSQAGGVAVSGLAYYNSNSNSYSAVPNFNISGTTVTAVTTDCTGAVSCGACKVAVAGVFELNTPSGVAKNIAVMVGGNWYPLGDATETAALLGVSTLKFGGSVLYVGGAFANLFRFATLDIAQTGTTVTGVTASWKSSNITFTATMNDVFVGGVIPSVKEIVVVQGAGVYFGGNFLSSVCNYVCVYNLQTSTFQSVGTSDNAIIGIVYGMSFDNSTLLYASGKFDTTKKDAPFVAVTRVAANSVAGDGWRATGYQWSVLQPSGGFAYKIEAIDSRFYAYSTGSYAVTVPGGLAFFYDADVRIPFPFAKNTPNSNYNYLSIVNVPVNGSGVLASNFTLVMLCVILFLFFVQQ</sequence>
<name>A0AAW2ZNZ9_9EUKA</name>
<evidence type="ECO:0000256" key="1">
    <source>
        <dbReference type="SAM" id="Phobius"/>
    </source>
</evidence>
<keyword evidence="1" id="KW-0812">Transmembrane</keyword>
<evidence type="ECO:0000313" key="3">
    <source>
        <dbReference type="EMBL" id="KAL0491582.1"/>
    </source>
</evidence>
<evidence type="ECO:0000313" key="4">
    <source>
        <dbReference type="Proteomes" id="UP001431209"/>
    </source>
</evidence>
<evidence type="ECO:0000259" key="2">
    <source>
        <dbReference type="Pfam" id="PF12768"/>
    </source>
</evidence>
<dbReference type="Proteomes" id="UP001431209">
    <property type="component" value="Unassembled WGS sequence"/>
</dbReference>
<feature type="transmembrane region" description="Helical" evidence="1">
    <location>
        <begin position="362"/>
        <end position="382"/>
    </location>
</feature>
<dbReference type="AlphaFoldDB" id="A0AAW2ZNZ9"/>
<dbReference type="Pfam" id="PF12768">
    <property type="entry name" value="Rax2"/>
    <property type="match status" value="1"/>
</dbReference>
<keyword evidence="1" id="KW-1133">Transmembrane helix</keyword>
<protein>
    <submittedName>
        <fullName evidence="3">Kelch domain-containing protein</fullName>
    </submittedName>
</protein>
<keyword evidence="4" id="KW-1185">Reference proteome</keyword>
<proteinExistence type="predicted"/>
<comment type="caution">
    <text evidence="3">The sequence shown here is derived from an EMBL/GenBank/DDBJ whole genome shotgun (WGS) entry which is preliminary data.</text>
</comment>
<organism evidence="3 4">
    <name type="scientific">Acrasis kona</name>
    <dbReference type="NCBI Taxonomy" id="1008807"/>
    <lineage>
        <taxon>Eukaryota</taxon>
        <taxon>Discoba</taxon>
        <taxon>Heterolobosea</taxon>
        <taxon>Tetramitia</taxon>
        <taxon>Eutetramitia</taxon>
        <taxon>Acrasidae</taxon>
        <taxon>Acrasis</taxon>
    </lineage>
</organism>
<accession>A0AAW2ZNZ9</accession>
<feature type="domain" description="Rax2-like C-terminal" evidence="2">
    <location>
        <begin position="171"/>
        <end position="268"/>
    </location>
</feature>
<dbReference type="InterPro" id="IPR024982">
    <property type="entry name" value="Rax2-like_C"/>
</dbReference>
<dbReference type="EMBL" id="JAOPGA020001821">
    <property type="protein sequence ID" value="KAL0491582.1"/>
    <property type="molecule type" value="Genomic_DNA"/>
</dbReference>